<dbReference type="InterPro" id="IPR001279">
    <property type="entry name" value="Metallo-B-lactamas"/>
</dbReference>
<dbReference type="Pfam" id="PF00753">
    <property type="entry name" value="Lactamase_B"/>
    <property type="match status" value="1"/>
</dbReference>
<evidence type="ECO:0000259" key="2">
    <source>
        <dbReference type="SMART" id="SM00849"/>
    </source>
</evidence>
<proteinExistence type="predicted"/>
<dbReference type="InterPro" id="IPR036388">
    <property type="entry name" value="WH-like_DNA-bd_sf"/>
</dbReference>
<feature type="domain" description="Metallo-beta-lactamase" evidence="2">
    <location>
        <begin position="86"/>
        <end position="300"/>
    </location>
</feature>
<evidence type="ECO:0000256" key="1">
    <source>
        <dbReference type="SAM" id="MobiDB-lite"/>
    </source>
</evidence>
<dbReference type="SUPFAM" id="SSF56281">
    <property type="entry name" value="Metallo-hydrolase/oxidoreductase"/>
    <property type="match status" value="1"/>
</dbReference>
<protein>
    <submittedName>
        <fullName evidence="3">MBL fold metallo-hydrolase</fullName>
    </submittedName>
</protein>
<evidence type="ECO:0000313" key="4">
    <source>
        <dbReference type="Proteomes" id="UP001500653"/>
    </source>
</evidence>
<gene>
    <name evidence="3" type="ORF">GCM10009676_02010</name>
</gene>
<feature type="region of interest" description="Disordered" evidence="1">
    <location>
        <begin position="17"/>
        <end position="45"/>
    </location>
</feature>
<dbReference type="InterPro" id="IPR036866">
    <property type="entry name" value="RibonucZ/Hydroxyglut_hydro"/>
</dbReference>
<name>A0ABN1VXX1_9PSEU</name>
<feature type="region of interest" description="Disordered" evidence="1">
    <location>
        <begin position="379"/>
        <end position="414"/>
    </location>
</feature>
<dbReference type="Gene3D" id="3.60.15.10">
    <property type="entry name" value="Ribonuclease Z/Hydroxyacylglutathione hydrolase-like"/>
    <property type="match status" value="1"/>
</dbReference>
<dbReference type="SMART" id="SM00849">
    <property type="entry name" value="Lactamase_B"/>
    <property type="match status" value="1"/>
</dbReference>
<dbReference type="PANTHER" id="PTHR23131:SF4">
    <property type="entry name" value="METALLO-BETA-LACTAMASE SUPERFAMILY POTEIN"/>
    <property type="match status" value="1"/>
</dbReference>
<dbReference type="PANTHER" id="PTHR23131">
    <property type="entry name" value="ENDORIBONUCLEASE LACTB2"/>
    <property type="match status" value="1"/>
</dbReference>
<evidence type="ECO:0000313" key="3">
    <source>
        <dbReference type="EMBL" id="GAA1224144.1"/>
    </source>
</evidence>
<organism evidence="3 4">
    <name type="scientific">Prauserella halophila</name>
    <dbReference type="NCBI Taxonomy" id="185641"/>
    <lineage>
        <taxon>Bacteria</taxon>
        <taxon>Bacillati</taxon>
        <taxon>Actinomycetota</taxon>
        <taxon>Actinomycetes</taxon>
        <taxon>Pseudonocardiales</taxon>
        <taxon>Pseudonocardiaceae</taxon>
        <taxon>Prauserella</taxon>
    </lineage>
</organism>
<dbReference type="InterPro" id="IPR050662">
    <property type="entry name" value="Sec-metab_biosynth-thioest"/>
</dbReference>
<accession>A0ABN1VXX1</accession>
<reference evidence="3 4" key="1">
    <citation type="journal article" date="2019" name="Int. J. Syst. Evol. Microbiol.">
        <title>The Global Catalogue of Microorganisms (GCM) 10K type strain sequencing project: providing services to taxonomists for standard genome sequencing and annotation.</title>
        <authorList>
            <consortium name="The Broad Institute Genomics Platform"/>
            <consortium name="The Broad Institute Genome Sequencing Center for Infectious Disease"/>
            <person name="Wu L."/>
            <person name="Ma J."/>
        </authorList>
    </citation>
    <scope>NUCLEOTIDE SEQUENCE [LARGE SCALE GENOMIC DNA]</scope>
    <source>
        <strain evidence="3 4">JCM 13023</strain>
    </source>
</reference>
<comment type="caution">
    <text evidence="3">The sequence shown here is derived from an EMBL/GenBank/DDBJ whole genome shotgun (WGS) entry which is preliminary data.</text>
</comment>
<dbReference type="Proteomes" id="UP001500653">
    <property type="component" value="Unassembled WGS sequence"/>
</dbReference>
<feature type="compositionally biased region" description="Low complexity" evidence="1">
    <location>
        <begin position="396"/>
        <end position="414"/>
    </location>
</feature>
<keyword evidence="4" id="KW-1185">Reference proteome</keyword>
<sequence length="414" mass="44786">MINHSLSHADSAGYVHRGTYGRGTSRKAGESALTDPTSRTGPPEGITVLGTAQWAAWQERRLPPVERVADGIWSVPVPIPHNPLRYTLSYLLEGDGGLLVVDPGWNSQEGWDALQAGIAEAGATTGDVTGIVTTHVHPDHHGLSERLRRKSGAWIAMHPAERETLPQRMRRALGTHDTLTAWLHDQGAPEPDARELGGPFDARDPETAAMADPDVLLDDGDLVPVAGRTLRAVWTPGHTPGHLCLQEADERLLLTGDHVLPRITPNIGLYPGGIGAPLADFLTSLTRIKDFGDHDALPAHEYRFRGLGERARLLAEHHEQRCQEIVDVIAGLGTPTPWQVATHLTWSRPWAEVGRMRIGALAETASHLDHLVGEGRLTWHTGSGSGPDSQDRIRLATPTTPTTSTTPTTARSTT</sequence>
<dbReference type="Gene3D" id="1.10.10.10">
    <property type="entry name" value="Winged helix-like DNA-binding domain superfamily/Winged helix DNA-binding domain"/>
    <property type="match status" value="1"/>
</dbReference>
<dbReference type="EMBL" id="BAAALN010000001">
    <property type="protein sequence ID" value="GAA1224144.1"/>
    <property type="molecule type" value="Genomic_DNA"/>
</dbReference>